<protein>
    <submittedName>
        <fullName evidence="1">Uncharacterized protein</fullName>
    </submittedName>
</protein>
<evidence type="ECO:0000313" key="2">
    <source>
        <dbReference type="Proteomes" id="UP000269945"/>
    </source>
</evidence>
<sequence length="31" mass="3551">MISSPGCTPCQTTAYFCPKRWFCADLQIRPE</sequence>
<comment type="caution">
    <text evidence="1">The sequence shown here is derived from an EMBL/GenBank/DDBJ whole genome shotgun (WGS) entry which is preliminary data.</text>
</comment>
<accession>A0A9X9LZR6</accession>
<dbReference type="EMBL" id="CYRY02032550">
    <property type="protein sequence ID" value="VCX10176.1"/>
    <property type="molecule type" value="Genomic_DNA"/>
</dbReference>
<organism evidence="1 2">
    <name type="scientific">Gulo gulo</name>
    <name type="common">Wolverine</name>
    <name type="synonym">Gluton</name>
    <dbReference type="NCBI Taxonomy" id="48420"/>
    <lineage>
        <taxon>Eukaryota</taxon>
        <taxon>Metazoa</taxon>
        <taxon>Chordata</taxon>
        <taxon>Craniata</taxon>
        <taxon>Vertebrata</taxon>
        <taxon>Euteleostomi</taxon>
        <taxon>Mammalia</taxon>
        <taxon>Eutheria</taxon>
        <taxon>Laurasiatheria</taxon>
        <taxon>Carnivora</taxon>
        <taxon>Caniformia</taxon>
        <taxon>Musteloidea</taxon>
        <taxon>Mustelidae</taxon>
        <taxon>Guloninae</taxon>
        <taxon>Gulo</taxon>
    </lineage>
</organism>
<evidence type="ECO:0000313" key="1">
    <source>
        <dbReference type="EMBL" id="VCX10176.1"/>
    </source>
</evidence>
<dbReference type="AlphaFoldDB" id="A0A9X9LZR6"/>
<name>A0A9X9LZR6_GULGU</name>
<keyword evidence="2" id="KW-1185">Reference proteome</keyword>
<proteinExistence type="predicted"/>
<gene>
    <name evidence="1" type="ORF">BN2614_LOCUS1</name>
</gene>
<dbReference type="Proteomes" id="UP000269945">
    <property type="component" value="Unassembled WGS sequence"/>
</dbReference>
<reference evidence="1 2" key="1">
    <citation type="submission" date="2018-10" db="EMBL/GenBank/DDBJ databases">
        <authorList>
            <person name="Ekblom R."/>
            <person name="Jareborg N."/>
        </authorList>
    </citation>
    <scope>NUCLEOTIDE SEQUENCE [LARGE SCALE GENOMIC DNA]</scope>
    <source>
        <tissue evidence="1">Muscle</tissue>
    </source>
</reference>